<evidence type="ECO:0000256" key="2">
    <source>
        <dbReference type="ARBA" id="ARBA00022596"/>
    </source>
</evidence>
<dbReference type="SUPFAM" id="SSF52540">
    <property type="entry name" value="P-loop containing nucleoside triphosphate hydrolases"/>
    <property type="match status" value="1"/>
</dbReference>
<dbReference type="PANTHER" id="PTHR30134">
    <property type="entry name" value="HYDROGENASE PROTEIN ASSEMBLY PROTEIN, NICKEL CHAPERONE"/>
    <property type="match status" value="1"/>
</dbReference>
<evidence type="ECO:0000313" key="12">
    <source>
        <dbReference type="Proteomes" id="UP000029986"/>
    </source>
</evidence>
<proteinExistence type="inferred from homology"/>
<feature type="region of interest" description="Disordered" evidence="9">
    <location>
        <begin position="16"/>
        <end position="78"/>
    </location>
</feature>
<keyword evidence="7" id="KW-0342">GTP-binding</keyword>
<keyword evidence="12" id="KW-1185">Reference proteome</keyword>
<keyword evidence="2" id="KW-0533">Nickel</keyword>
<evidence type="ECO:0000256" key="8">
    <source>
        <dbReference type="ARBA" id="ARBA00035238"/>
    </source>
</evidence>
<keyword evidence="6" id="KW-0862">Zinc</keyword>
<reference evidence="11 12" key="1">
    <citation type="journal article" date="2014" name="Gut Pathog.">
        <title>Gene clusters of Hafnia alvei strain FB1 important in survival and pathogenesis: a draft genome perspective.</title>
        <authorList>
            <person name="Tan J.Y."/>
            <person name="Yin W.F."/>
            <person name="Chan K.G."/>
        </authorList>
    </citation>
    <scope>NUCLEOTIDE SEQUENCE [LARGE SCALE GENOMIC DNA]</scope>
    <source>
        <strain evidence="11 12">FB1</strain>
    </source>
</reference>
<evidence type="ECO:0000256" key="7">
    <source>
        <dbReference type="ARBA" id="ARBA00023134"/>
    </source>
</evidence>
<dbReference type="KEGG" id="hav:AT03_04630"/>
<dbReference type="HOGENOM" id="CLU_056148_1_1_6"/>
<name>A0A097QZ40_HAFAL</name>
<evidence type="ECO:0000256" key="6">
    <source>
        <dbReference type="ARBA" id="ARBA00022833"/>
    </source>
</evidence>
<dbReference type="GO" id="GO:0005525">
    <property type="term" value="F:GTP binding"/>
    <property type="evidence" value="ECO:0007669"/>
    <property type="project" value="UniProtKB-KW"/>
</dbReference>
<gene>
    <name evidence="11" type="ORF">AT03_04630</name>
</gene>
<comment type="similarity">
    <text evidence="1">Belongs to the SIMIBI class G3E GTPase family. HypB/HupM subfamily.</text>
</comment>
<evidence type="ECO:0000256" key="9">
    <source>
        <dbReference type="SAM" id="MobiDB-lite"/>
    </source>
</evidence>
<evidence type="ECO:0000256" key="3">
    <source>
        <dbReference type="ARBA" id="ARBA00022723"/>
    </source>
</evidence>
<evidence type="ECO:0000256" key="4">
    <source>
        <dbReference type="ARBA" id="ARBA00022741"/>
    </source>
</evidence>
<sequence>MCTTCGCAAGEQRIEGDDHHDHNHHHEHGHHHDHHHGHEHGHDHNHEHHHDHSHEHGHHEHEHDHHHGHQHQHAQDEHPQTVVVHHHYHHTGDVHHHHYNYVLASDAELHLHDHKHKHKNKSKNKHAEKRLEKHLDKHDEKFTPEQQDNDLHYGKGEAGSHAPGMTQRRMLQIEQDVLGKNNHLAEHNREHFTQQHIAALNLVSSPGSGKTTLLTETLKRIADQYSCAVIEGDQQTTNDAERIRATGVPAIQVNTGKGCHLDAQMVHDAMHRLNLPDRSLLFIENVGNLVCPASFDLGERHKVVVLSVTEGEDKPLKYPHMFAASSLMIINKIDLLPYLHFDVEACIANAKRVNPQITVIQLSATSGEGMDAWLAWLETNVCA</sequence>
<feature type="compositionally biased region" description="Basic residues" evidence="9">
    <location>
        <begin position="22"/>
        <end position="39"/>
    </location>
</feature>
<feature type="domain" description="CobW/HypB/UreG nucleotide-binding" evidence="10">
    <location>
        <begin position="201"/>
        <end position="360"/>
    </location>
</feature>
<evidence type="ECO:0000256" key="1">
    <source>
        <dbReference type="ARBA" id="ARBA00006211"/>
    </source>
</evidence>
<dbReference type="NCBIfam" id="NF007775">
    <property type="entry name" value="PRK10463.1"/>
    <property type="match status" value="1"/>
</dbReference>
<dbReference type="Gene3D" id="3.40.50.300">
    <property type="entry name" value="P-loop containing nucleotide triphosphate hydrolases"/>
    <property type="match status" value="1"/>
</dbReference>
<dbReference type="Pfam" id="PF02492">
    <property type="entry name" value="cobW"/>
    <property type="match status" value="1"/>
</dbReference>
<dbReference type="Proteomes" id="UP000029986">
    <property type="component" value="Chromosome"/>
</dbReference>
<protein>
    <recommendedName>
        <fullName evidence="8">Hydrogenase maturation factor HypB</fullName>
    </recommendedName>
</protein>
<dbReference type="InterPro" id="IPR003495">
    <property type="entry name" value="CobW/HypB/UreG_nucleotide-bd"/>
</dbReference>
<evidence type="ECO:0000313" key="11">
    <source>
        <dbReference type="EMBL" id="AIU71754.1"/>
    </source>
</evidence>
<dbReference type="EMBL" id="CP009706">
    <property type="protein sequence ID" value="AIU71754.1"/>
    <property type="molecule type" value="Genomic_DNA"/>
</dbReference>
<dbReference type="RefSeq" id="WP_025801588.1">
    <property type="nucleotide sequence ID" value="NZ_CP009706.1"/>
</dbReference>
<dbReference type="CDD" id="cd05390">
    <property type="entry name" value="HypB"/>
    <property type="match status" value="1"/>
</dbReference>
<dbReference type="InterPro" id="IPR004392">
    <property type="entry name" value="Hyd_mat_HypB"/>
</dbReference>
<dbReference type="eggNOG" id="COG0378">
    <property type="taxonomic scope" value="Bacteria"/>
</dbReference>
<keyword evidence="5" id="KW-0378">Hydrolase</keyword>
<dbReference type="NCBIfam" id="TIGR00073">
    <property type="entry name" value="hypB"/>
    <property type="match status" value="1"/>
</dbReference>
<organism evidence="11 12">
    <name type="scientific">Hafnia alvei FB1</name>
    <dbReference type="NCBI Taxonomy" id="1453496"/>
    <lineage>
        <taxon>Bacteria</taxon>
        <taxon>Pseudomonadati</taxon>
        <taxon>Pseudomonadota</taxon>
        <taxon>Gammaproteobacteria</taxon>
        <taxon>Enterobacterales</taxon>
        <taxon>Hafniaceae</taxon>
        <taxon>Hafnia</taxon>
    </lineage>
</organism>
<keyword evidence="3" id="KW-0479">Metal-binding</keyword>
<dbReference type="OrthoDB" id="9802035at2"/>
<dbReference type="GO" id="GO:0051604">
    <property type="term" value="P:protein maturation"/>
    <property type="evidence" value="ECO:0007669"/>
    <property type="project" value="InterPro"/>
</dbReference>
<evidence type="ECO:0000259" key="10">
    <source>
        <dbReference type="Pfam" id="PF02492"/>
    </source>
</evidence>
<accession>A0A097QZ40</accession>
<dbReference type="InterPro" id="IPR027417">
    <property type="entry name" value="P-loop_NTPase"/>
</dbReference>
<dbReference type="GO" id="GO:0008270">
    <property type="term" value="F:zinc ion binding"/>
    <property type="evidence" value="ECO:0007669"/>
    <property type="project" value="TreeGrafter"/>
</dbReference>
<dbReference type="GO" id="GO:0016151">
    <property type="term" value="F:nickel cation binding"/>
    <property type="evidence" value="ECO:0007669"/>
    <property type="project" value="InterPro"/>
</dbReference>
<dbReference type="PANTHER" id="PTHR30134:SF2">
    <property type="entry name" value="HYDROGENASE MATURATION FACTOR HYPB"/>
    <property type="match status" value="1"/>
</dbReference>
<dbReference type="GO" id="GO:0003924">
    <property type="term" value="F:GTPase activity"/>
    <property type="evidence" value="ECO:0007669"/>
    <property type="project" value="InterPro"/>
</dbReference>
<evidence type="ECO:0000256" key="5">
    <source>
        <dbReference type="ARBA" id="ARBA00022801"/>
    </source>
</evidence>
<dbReference type="AlphaFoldDB" id="A0A097QZ40"/>
<keyword evidence="4" id="KW-0547">Nucleotide-binding</keyword>
<feature type="compositionally biased region" description="Basic and acidic residues" evidence="9">
    <location>
        <begin position="40"/>
        <end position="65"/>
    </location>
</feature>
<dbReference type="PATRIC" id="fig|1453496.5.peg.925"/>